<evidence type="ECO:0000313" key="2">
    <source>
        <dbReference type="EMBL" id="QQP86538.1"/>
    </source>
</evidence>
<dbReference type="SUPFAM" id="SSF52091">
    <property type="entry name" value="SpoIIaa-like"/>
    <property type="match status" value="1"/>
</dbReference>
<dbReference type="InterPro" id="IPR058548">
    <property type="entry name" value="MlaB-like_STAS"/>
</dbReference>
<dbReference type="InterPro" id="IPR036513">
    <property type="entry name" value="STAS_dom_sf"/>
</dbReference>
<feature type="domain" description="STAS" evidence="1">
    <location>
        <begin position="21"/>
        <end position="117"/>
    </location>
</feature>
<sequence length="117" mass="12517">MSDVNTKTALATLKEGSAGELLLAGQLDYRNGKHLCELGESIINNSSASSFTLDCSGVTRTSSVGLSLVLSLIRDAKKQAKPLMIKTFTEDLDEIAKFSGLIEILPLADDFKVVNVN</sequence>
<evidence type="ECO:0000313" key="3">
    <source>
        <dbReference type="Proteomes" id="UP000595278"/>
    </source>
</evidence>
<dbReference type="EMBL" id="CP067393">
    <property type="protein sequence ID" value="QQP86538.1"/>
    <property type="molecule type" value="Genomic_DNA"/>
</dbReference>
<dbReference type="InterPro" id="IPR002645">
    <property type="entry name" value="STAS_dom"/>
</dbReference>
<reference evidence="2 3" key="1">
    <citation type="submission" date="2021-01" db="EMBL/GenBank/DDBJ databases">
        <title>Entomomonas sp. F2A isolated from a house cricket (Acheta domesticus).</title>
        <authorList>
            <person name="Spergser J."/>
            <person name="Busse H.-J."/>
        </authorList>
    </citation>
    <scope>NUCLEOTIDE SEQUENCE [LARGE SCALE GENOMIC DNA]</scope>
    <source>
        <strain evidence="2 3">F2A</strain>
    </source>
</reference>
<dbReference type="RefSeq" id="WP_201094719.1">
    <property type="nucleotide sequence ID" value="NZ_CP067393.1"/>
</dbReference>
<name>A0A974RXR9_9GAMM</name>
<protein>
    <submittedName>
        <fullName evidence="2">STAS domain-containing protein</fullName>
    </submittedName>
</protein>
<dbReference type="KEGG" id="eaz:JHT90_04685"/>
<accession>A0A974RXR9</accession>
<dbReference type="Proteomes" id="UP000595278">
    <property type="component" value="Chromosome"/>
</dbReference>
<dbReference type="AlphaFoldDB" id="A0A974RXR9"/>
<dbReference type="PROSITE" id="PS50801">
    <property type="entry name" value="STAS"/>
    <property type="match status" value="1"/>
</dbReference>
<proteinExistence type="predicted"/>
<organism evidence="2 3">
    <name type="scientific">Entomomonas asaccharolytica</name>
    <dbReference type="NCBI Taxonomy" id="2785331"/>
    <lineage>
        <taxon>Bacteria</taxon>
        <taxon>Pseudomonadati</taxon>
        <taxon>Pseudomonadota</taxon>
        <taxon>Gammaproteobacteria</taxon>
        <taxon>Pseudomonadales</taxon>
        <taxon>Pseudomonadaceae</taxon>
        <taxon>Entomomonas</taxon>
    </lineage>
</organism>
<keyword evidence="3" id="KW-1185">Reference proteome</keyword>
<gene>
    <name evidence="2" type="ORF">JHT90_04685</name>
</gene>
<dbReference type="Pfam" id="PF13466">
    <property type="entry name" value="STAS_2"/>
    <property type="match status" value="1"/>
</dbReference>
<dbReference type="Gene3D" id="3.30.750.24">
    <property type="entry name" value="STAS domain"/>
    <property type="match status" value="1"/>
</dbReference>
<evidence type="ECO:0000259" key="1">
    <source>
        <dbReference type="PROSITE" id="PS50801"/>
    </source>
</evidence>